<feature type="binding site" evidence="11">
    <location>
        <position position="58"/>
    </location>
    <ligand>
        <name>S-adenosyl-L-methionine</name>
        <dbReference type="ChEBI" id="CHEBI:59789"/>
    </ligand>
</feature>
<evidence type="ECO:0000259" key="12">
    <source>
        <dbReference type="SMART" id="SM00650"/>
    </source>
</evidence>
<dbReference type="CDD" id="cd02440">
    <property type="entry name" value="AdoMet_MTases"/>
    <property type="match status" value="1"/>
</dbReference>
<keyword evidence="4 11" id="KW-0489">Methyltransferase</keyword>
<dbReference type="GO" id="GO:0003723">
    <property type="term" value="F:RNA binding"/>
    <property type="evidence" value="ECO:0007669"/>
    <property type="project" value="UniProtKB-UniRule"/>
</dbReference>
<protein>
    <recommendedName>
        <fullName evidence="3">rRNA adenine N-6-methyltransferase</fullName>
        <ecNumber evidence="2">2.1.1.184</ecNumber>
    </recommendedName>
    <alternativeName>
        <fullName evidence="9">Erythromycin resistance protein</fullName>
    </alternativeName>
    <alternativeName>
        <fullName evidence="8">Macrolide-lincosamide-streptogramin B resistance protein</fullName>
    </alternativeName>
</protein>
<feature type="binding site" evidence="11">
    <location>
        <position position="37"/>
    </location>
    <ligand>
        <name>S-adenosyl-L-methionine</name>
        <dbReference type="ChEBI" id="CHEBI:59789"/>
    </ligand>
</feature>
<evidence type="ECO:0000256" key="1">
    <source>
        <dbReference type="ARBA" id="ARBA00003100"/>
    </source>
</evidence>
<feature type="binding site" evidence="11">
    <location>
        <position position="83"/>
    </location>
    <ligand>
        <name>S-adenosyl-L-methionine</name>
        <dbReference type="ChEBI" id="CHEBI:59789"/>
    </ligand>
</feature>
<evidence type="ECO:0000256" key="2">
    <source>
        <dbReference type="ARBA" id="ARBA00012304"/>
    </source>
</evidence>
<comment type="similarity">
    <text evidence="11">Belongs to the class I-like SAM-binding methyltransferase superfamily. rRNA adenine N(6)-methyltransferase family.</text>
</comment>
<sequence length="245" mass="29068">MNQNIKFTQNFITNEKLLSNIMKQINIDENDIIYEVGTGKGHLTSKLAEKCKHVYSIELDKKLYELSSNKLQDNSRVTLINQDILQFNYPYRKKYKIVGNIPFNISTQIVKDAVFRSQASEMYFIVEEGFYKRMIDTRRTLSLQLQTQVYIQQLLPIPAGSFHPKPKVNCILIKLTRHISDIKDKHKKKYEFFISKWVNKEYSKLFTKNQYHQALKHARIKDLNKISYEQVLSVFESYILFNPRK</sequence>
<dbReference type="RefSeq" id="WP_063844522.1">
    <property type="nucleotide sequence ID" value="NG_047788.1"/>
</dbReference>
<organism evidence="13">
    <name type="scientific">Mammaliicoccus fleurettii</name>
    <dbReference type="NCBI Taxonomy" id="150056"/>
    <lineage>
        <taxon>Bacteria</taxon>
        <taxon>Bacillati</taxon>
        <taxon>Bacillota</taxon>
        <taxon>Bacilli</taxon>
        <taxon>Bacillales</taxon>
        <taxon>Staphylococcaceae</taxon>
        <taxon>Mammaliicoccus</taxon>
    </lineage>
</organism>
<feature type="binding site" evidence="11">
    <location>
        <position position="12"/>
    </location>
    <ligand>
        <name>S-adenosyl-L-methionine</name>
        <dbReference type="ChEBI" id="CHEBI:59789"/>
    </ligand>
</feature>
<dbReference type="SMART" id="SM00650">
    <property type="entry name" value="rADc"/>
    <property type="match status" value="1"/>
</dbReference>
<dbReference type="EC" id="2.1.1.184" evidence="2"/>
<dbReference type="PROSITE" id="PS51689">
    <property type="entry name" value="SAM_RNA_A_N6_MT"/>
    <property type="match status" value="1"/>
</dbReference>
<evidence type="ECO:0000256" key="9">
    <source>
        <dbReference type="ARBA" id="ARBA00030809"/>
    </source>
</evidence>
<dbReference type="GO" id="GO:0052910">
    <property type="term" value="F:23S rRNA (adenine(2085)-N(6))-dimethyltransferase activity"/>
    <property type="evidence" value="ECO:0007669"/>
    <property type="project" value="UniProtKB-EC"/>
</dbReference>
<name>A0A0D6DTT0_9STAP</name>
<evidence type="ECO:0000256" key="3">
    <source>
        <dbReference type="ARBA" id="ARBA00016505"/>
    </source>
</evidence>
<feature type="binding site" evidence="11">
    <location>
        <position position="10"/>
    </location>
    <ligand>
        <name>S-adenosyl-L-methionine</name>
        <dbReference type="ChEBI" id="CHEBI:59789"/>
    </ligand>
</feature>
<comment type="function">
    <text evidence="1">This protein produces a dimethylation of the adenine residue at position 2085 in 23S rRNA, resulting in reduced affinity between ribosomes and macrolide-lincosamide-streptogramin B antibiotics.</text>
</comment>
<keyword evidence="5 11" id="KW-0808">Transferase</keyword>
<reference evidence="13" key="1">
    <citation type="submission" date="2014-11" db="EMBL/GenBank/DDBJ databases">
        <authorList>
            <person name="Wipf J."/>
        </authorList>
    </citation>
    <scope>NUCLEOTIDE SEQUENCE</scope>
    <source>
        <strain evidence="13">JW205</strain>
    </source>
</reference>
<dbReference type="InterPro" id="IPR020598">
    <property type="entry name" value="rRNA_Ade_methylase_Trfase_N"/>
</dbReference>
<comment type="catalytic activity">
    <reaction evidence="10">
        <text>adenosine(2085) in 23S rRNA + 2 S-adenosyl-L-methionine = N(6)-dimethyladenosine(2085) in 23S rRNA + 2 S-adenosyl-L-homocysteine + 2 H(+)</text>
        <dbReference type="Rhea" id="RHEA:42784"/>
        <dbReference type="Rhea" id="RHEA-COMP:10237"/>
        <dbReference type="Rhea" id="RHEA-COMP:10238"/>
        <dbReference type="ChEBI" id="CHEBI:15378"/>
        <dbReference type="ChEBI" id="CHEBI:57856"/>
        <dbReference type="ChEBI" id="CHEBI:59789"/>
        <dbReference type="ChEBI" id="CHEBI:74411"/>
        <dbReference type="ChEBI" id="CHEBI:74493"/>
        <dbReference type="EC" id="2.1.1.184"/>
    </reaction>
</comment>
<dbReference type="NCBIfam" id="NF000411">
    <property type="entry name" value="Erm45"/>
    <property type="match status" value="1"/>
</dbReference>
<dbReference type="PANTHER" id="PTHR11727:SF7">
    <property type="entry name" value="DIMETHYLADENOSINE TRANSFERASE-RELATED"/>
    <property type="match status" value="1"/>
</dbReference>
<feature type="binding site" evidence="11">
    <location>
        <position position="100"/>
    </location>
    <ligand>
        <name>S-adenosyl-L-methionine</name>
        <dbReference type="ChEBI" id="CHEBI:59789"/>
    </ligand>
</feature>
<dbReference type="Pfam" id="PF00398">
    <property type="entry name" value="RrnaAD"/>
    <property type="match status" value="1"/>
</dbReference>
<evidence type="ECO:0000256" key="10">
    <source>
        <dbReference type="ARBA" id="ARBA00049167"/>
    </source>
</evidence>
<dbReference type="InterPro" id="IPR029063">
    <property type="entry name" value="SAM-dependent_MTases_sf"/>
</dbReference>
<dbReference type="InterPro" id="IPR001737">
    <property type="entry name" value="KsgA/Erm"/>
</dbReference>
<evidence type="ECO:0000256" key="8">
    <source>
        <dbReference type="ARBA" id="ARBA00029941"/>
    </source>
</evidence>
<evidence type="ECO:0000256" key="11">
    <source>
        <dbReference type="PROSITE-ProRule" id="PRU01026"/>
    </source>
</evidence>
<dbReference type="GO" id="GO:0005829">
    <property type="term" value="C:cytosol"/>
    <property type="evidence" value="ECO:0007669"/>
    <property type="project" value="TreeGrafter"/>
</dbReference>
<keyword evidence="7 11" id="KW-0694">RNA-binding</keyword>
<evidence type="ECO:0000256" key="7">
    <source>
        <dbReference type="ARBA" id="ARBA00022884"/>
    </source>
</evidence>
<dbReference type="SUPFAM" id="SSF53335">
    <property type="entry name" value="S-adenosyl-L-methionine-dependent methyltransferases"/>
    <property type="match status" value="1"/>
</dbReference>
<dbReference type="PROSITE" id="PS01131">
    <property type="entry name" value="RRNA_A_DIMETH"/>
    <property type="match status" value="1"/>
</dbReference>
<keyword evidence="6 11" id="KW-0949">S-adenosyl-L-methionine</keyword>
<dbReference type="Gene3D" id="3.40.50.150">
    <property type="entry name" value="Vaccinia Virus protein VP39"/>
    <property type="match status" value="1"/>
</dbReference>
<evidence type="ECO:0000256" key="6">
    <source>
        <dbReference type="ARBA" id="ARBA00022691"/>
    </source>
</evidence>
<dbReference type="InterPro" id="IPR020596">
    <property type="entry name" value="rRNA_Ade_Mease_Trfase_CS"/>
</dbReference>
<dbReference type="NCBIfam" id="NF000499">
    <property type="entry name" value="Erm23S_rRNA_broad"/>
    <property type="match status" value="1"/>
</dbReference>
<evidence type="ECO:0000313" key="13">
    <source>
        <dbReference type="EMBL" id="CEJ95855.1"/>
    </source>
</evidence>
<evidence type="ECO:0000256" key="4">
    <source>
        <dbReference type="ARBA" id="ARBA00022603"/>
    </source>
</evidence>
<gene>
    <name evidence="13" type="primary">erm(45)</name>
</gene>
<dbReference type="AlphaFoldDB" id="A0A0D6DTT0"/>
<accession>A0A0D6DTT0</accession>
<feature type="domain" description="Ribosomal RNA adenine methylase transferase N-terminal" evidence="12">
    <location>
        <begin position="17"/>
        <end position="179"/>
    </location>
</feature>
<dbReference type="InterPro" id="IPR023165">
    <property type="entry name" value="rRNA_Ade_diMease-like_C"/>
</dbReference>
<proteinExistence type="inferred from homology"/>
<reference evidence="13" key="2">
    <citation type="journal article" date="2015" name="Antimicrob. Agents Chemother.">
        <title>The new macrolide-lincosamide-streptogramin B resistance gene erm(45) is located within a genomic island in Staphylococcus fleurettii.</title>
        <authorList>
            <person name="Wipf J.R."/>
            <person name="Schwendener S."/>
            <person name="Nielsen J.B."/>
            <person name="Westh H."/>
            <person name="Perreten V."/>
        </authorList>
    </citation>
    <scope>NUCLEOTIDE SEQUENCE</scope>
    <source>
        <strain evidence="13">JW205</strain>
    </source>
</reference>
<dbReference type="EMBL" id="LN680996">
    <property type="protein sequence ID" value="CEJ95855.1"/>
    <property type="molecule type" value="Genomic_DNA"/>
</dbReference>
<dbReference type="GO" id="GO:0000179">
    <property type="term" value="F:rRNA (adenine-N6,N6-)-dimethyltransferase activity"/>
    <property type="evidence" value="ECO:0007669"/>
    <property type="project" value="UniProtKB-UniRule"/>
</dbReference>
<dbReference type="Gene3D" id="1.10.8.100">
    <property type="entry name" value="Ribosomal RNA adenine dimethylase-like, domain 2"/>
    <property type="match status" value="1"/>
</dbReference>
<evidence type="ECO:0000256" key="5">
    <source>
        <dbReference type="ARBA" id="ARBA00022679"/>
    </source>
</evidence>
<dbReference type="PANTHER" id="PTHR11727">
    <property type="entry name" value="DIMETHYLADENOSINE TRANSFERASE"/>
    <property type="match status" value="1"/>
</dbReference>